<organism evidence="4">
    <name type="scientific">Taenia asiatica</name>
    <name type="common">Asian tapeworm</name>
    <dbReference type="NCBI Taxonomy" id="60517"/>
    <lineage>
        <taxon>Eukaryota</taxon>
        <taxon>Metazoa</taxon>
        <taxon>Spiralia</taxon>
        <taxon>Lophotrochozoa</taxon>
        <taxon>Platyhelminthes</taxon>
        <taxon>Cestoda</taxon>
        <taxon>Eucestoda</taxon>
        <taxon>Cyclophyllidea</taxon>
        <taxon>Taeniidae</taxon>
        <taxon>Taenia</taxon>
    </lineage>
</organism>
<feature type="region of interest" description="Disordered" evidence="1">
    <location>
        <begin position="1332"/>
        <end position="1357"/>
    </location>
</feature>
<feature type="compositionally biased region" description="Polar residues" evidence="1">
    <location>
        <begin position="98"/>
        <end position="108"/>
    </location>
</feature>
<feature type="compositionally biased region" description="Low complexity" evidence="1">
    <location>
        <begin position="1647"/>
        <end position="1660"/>
    </location>
</feature>
<sequence length="2133" mass="229468">MRKLRSRRNLVDSTEATNNATFEISVAPLGDTGNEVENVSKAAIRGKSGSAKKKRLRSRRNLVNSLSAAADNATFELSVAQLSERKNEAMDEARGLGATTSHEASLSQAKIRDSSKGGRSSPMSQVGSICPSYDLADYARIVFTVFFPEFNQSTTGTFVNAENDGVTMEISATPLPARPNGGQIEEAVNDSPLLTEVAPGAEFVETAITGVEASALEYADVTLLAEADYLNVGTELIEKNPPDVEANMVLAIGVEASDAVVLTSAPEPTPVGDASMAVSMSEVSATLKNYLMNCILVEHQPEVLPSCLDVSMVASNAEFSDFNLVTNGLNPPIAPKDIDDEIGLMIGRSNVSGKSRSTGFAFLVFNFHIGIMNVIRSAGAQSVEGGLTGEEVISMLVSQMDFSASAVDSMLSMVAKEVPKRKVTYTGRWGTNNVDGRPHFTVYDAHILDSMIRIDFTKKDPAQTREVASHDQVIPTAGVMLEPEVNGRIIEGQDLAASRAGCADVSDSSAVVSRPEAPVTTERSSLGEMNEGDACHAGAVDVRSHVGGDPTAEEFERSAAGAGGSDAEEVASMATKSNVPGTGIGDVVVVEQAAERIPTTEGVVNVSSEMQVEGVSAGSRSISDSRGNKKGLRSRRMLVDSVDAVEDNATMEISVASLAGKRNYERRLDASEGAVMIEQVVESTPAAEAMMTASSEAQARDPSMGSRISSDPRVRKRSLRCRRMLVDGVDAMEDNVTMEMSVTSLAGKRNGGGRKDEGEDVVVAEQTAKSTLTTETLVIAPSEKHAEADAVDAVEDDVTMEIGAASLVGKQNAEQRESDDLVVVELAADSTPTAEDVAIVPNAAQAEDGSVGSRSASDSQSNKRSLRSRRMLVNSVDAVGENATTEISVASPVDCQSGVQSEGEVEGTSRFPPLTNNLEWLSVDTITHEAGSLREAEGVTAAPSQTAAEEVSTASRSSSDSRFYYYKGDKRSWHSRRVLLDLVDAAEDNVSMDTSVASLGGKRNDEPREVEGDGVGTHEAEPSRVVENVADASSQTEAKVDLTAESAPAPEAAASVSSEIQAKGPSMESRISSDPRVRKRSLRCRRMLVDGVDAMEDNVTMEMSVTSLAGKRNDGGRKDEGEDAVLLGQAAEFASAVEAVANASSEMQAKGASLLQEKALSQAKLLGVSVGIWSSSVSRGKQRGLRSRRMLADGVDVMEENGTMEISVASLAGRRDDEGREDENEGTLHSLPRDGASTNEAEPLQMVGTVADASSQTEVEAVVVVGQTAESACTAGAVTIVPSETHAKGVSMRSRSVSCSRANKGSLRRRRVLVVEDNVTMEMSAAPLAGKGNYEQEEDGDADTITREGKSSREKAALVEVSSQTEAEGILFDESTLETPQSVSPRCVWPSPLRRSGSLGYTCPSLSAVPLMETKSKSSSSSNRVSRLIGVSVGTTRSLVSLQRRTITPQGMREIEEKLLDTSADEVEDHISPQITLPNGTTLTRGNENFMFNNPISSTLYLRHQLNKLGLFLIRIHKEKDAAKSAPPVSVPNDLSLSASCLNRTILQDMVLMPPPQPPRPLNHRRGAFTGEAVAVVAAPTASTSFAAPNSSITTEQRRSVQFAPLAEILRESPVGHWNRLSVGLTDHFDVSPIPKSHEEAVEVGPSTDDSSSSSSLSHSPIGEDYEAEARNTISSRLSALNHSNMPCHISPTGNFAFLAVEVLNRWREDQSILADGEEAEKVTEKTYSESLIPGGEALTQEQMKHVVGVVLSKFFIFHPYFNCLKPPEPSSEGTSRSSRTNRRSKPNEKTCAIDPSMMSLSQWLPPPSEGKQYDMDAIGSALRLMLMGWVEPQDPVFIPLRECSTVHYTLCYRLQLYIFGFFLPVNKLTAKSAYQHRVNAESGLRRSTRIRVAPPRDSYERVYYDVRTNPVTGRLENLPLGYLRYPNQKEVRRRQRLLKKRLQVDDKDAAAVRKRALEARLHRLAAKRRRVLGLPEASPQLGHSRMIVLESDVTWVKDGTNSLPIGKLINPKGPSTVIFDSLNEAQSHLTGGVIKDFTECEIEPGCGLTHVGPFEQSLHDITNVISVEQKRRGLHFDPKASNFFTLRLQTPNELASKKPLLAVQIGTYAIPLRKACCVLVPKGKLFMDIHEE</sequence>
<feature type="compositionally biased region" description="Basic and acidic residues" evidence="1">
    <location>
        <begin position="1344"/>
        <end position="1357"/>
    </location>
</feature>
<feature type="region of interest" description="Disordered" evidence="1">
    <location>
        <begin position="835"/>
        <end position="869"/>
    </location>
</feature>
<feature type="compositionally biased region" description="Low complexity" evidence="1">
    <location>
        <begin position="1044"/>
        <end position="1059"/>
    </location>
</feature>
<gene>
    <name evidence="2" type="ORF">TASK_LOCUS7271</name>
</gene>
<protein>
    <submittedName>
        <fullName evidence="4">ULP_PROTEASE domain-containing protein</fullName>
    </submittedName>
</protein>
<evidence type="ECO:0000256" key="1">
    <source>
        <dbReference type="SAM" id="MobiDB-lite"/>
    </source>
</evidence>
<feature type="region of interest" description="Disordered" evidence="1">
    <location>
        <begin position="1044"/>
        <end position="1077"/>
    </location>
</feature>
<dbReference type="Proteomes" id="UP000282613">
    <property type="component" value="Unassembled WGS sequence"/>
</dbReference>
<proteinExistence type="predicted"/>
<dbReference type="WBParaSite" id="TASK_0000727001-mRNA-1">
    <property type="protein sequence ID" value="TASK_0000727001-mRNA-1"/>
    <property type="gene ID" value="TASK_0000727001"/>
</dbReference>
<reference evidence="2 3" key="2">
    <citation type="submission" date="2018-11" db="EMBL/GenBank/DDBJ databases">
        <authorList>
            <consortium name="Pathogen Informatics"/>
        </authorList>
    </citation>
    <scope>NUCLEOTIDE SEQUENCE [LARGE SCALE GENOMIC DNA]</scope>
</reference>
<feature type="region of interest" description="Disordered" evidence="1">
    <location>
        <begin position="994"/>
        <end position="1023"/>
    </location>
</feature>
<evidence type="ECO:0000313" key="2">
    <source>
        <dbReference type="EMBL" id="VDK38111.1"/>
    </source>
</evidence>
<feature type="compositionally biased region" description="Polar residues" evidence="1">
    <location>
        <begin position="852"/>
        <end position="863"/>
    </location>
</feature>
<dbReference type="OrthoDB" id="6285959at2759"/>
<feature type="region of interest" description="Disordered" evidence="1">
    <location>
        <begin position="1768"/>
        <end position="1790"/>
    </location>
</feature>
<feature type="region of interest" description="Disordered" evidence="1">
    <location>
        <begin position="1210"/>
        <end position="1239"/>
    </location>
</feature>
<feature type="region of interest" description="Disordered" evidence="1">
    <location>
        <begin position="935"/>
        <end position="954"/>
    </location>
</feature>
<name>A0A158R9H6_TAEAS</name>
<feature type="region of interest" description="Disordered" evidence="1">
    <location>
        <begin position="86"/>
        <end position="125"/>
    </location>
</feature>
<evidence type="ECO:0000313" key="3">
    <source>
        <dbReference type="Proteomes" id="UP000282613"/>
    </source>
</evidence>
<dbReference type="EMBL" id="UYRS01018596">
    <property type="protein sequence ID" value="VDK38111.1"/>
    <property type="molecule type" value="Genomic_DNA"/>
</dbReference>
<evidence type="ECO:0000313" key="4">
    <source>
        <dbReference type="WBParaSite" id="TASK_0000727001-mRNA-1"/>
    </source>
</evidence>
<accession>A0A158R9H6</accession>
<feature type="compositionally biased region" description="Basic and acidic residues" evidence="1">
    <location>
        <begin position="1002"/>
        <end position="1023"/>
    </location>
</feature>
<feature type="region of interest" description="Disordered" evidence="1">
    <location>
        <begin position="694"/>
        <end position="714"/>
    </location>
</feature>
<reference evidence="4" key="1">
    <citation type="submission" date="2016-04" db="UniProtKB">
        <authorList>
            <consortium name="WormBaseParasite"/>
        </authorList>
    </citation>
    <scope>IDENTIFICATION</scope>
</reference>
<feature type="region of interest" description="Disordered" evidence="1">
    <location>
        <begin position="507"/>
        <end position="531"/>
    </location>
</feature>
<feature type="region of interest" description="Disordered" evidence="1">
    <location>
        <begin position="1636"/>
        <end position="1665"/>
    </location>
</feature>
<keyword evidence="3" id="KW-1185">Reference proteome</keyword>